<dbReference type="EMBL" id="JAIWYP010000004">
    <property type="protein sequence ID" value="KAH3834518.1"/>
    <property type="molecule type" value="Genomic_DNA"/>
</dbReference>
<protein>
    <submittedName>
        <fullName evidence="1">Uncharacterized protein</fullName>
    </submittedName>
</protein>
<evidence type="ECO:0000313" key="2">
    <source>
        <dbReference type="Proteomes" id="UP000828390"/>
    </source>
</evidence>
<proteinExistence type="predicted"/>
<dbReference type="AlphaFoldDB" id="A0A9D4K7J0"/>
<comment type="caution">
    <text evidence="1">The sequence shown here is derived from an EMBL/GenBank/DDBJ whole genome shotgun (WGS) entry which is preliminary data.</text>
</comment>
<dbReference type="Proteomes" id="UP000828390">
    <property type="component" value="Unassembled WGS sequence"/>
</dbReference>
<sequence>MNRILSGLARSRCDIRTRPSASFRADPHRTSMRNGSSEDLSKTAALWIFQTLPNFLG</sequence>
<organism evidence="1 2">
    <name type="scientific">Dreissena polymorpha</name>
    <name type="common">Zebra mussel</name>
    <name type="synonym">Mytilus polymorpha</name>
    <dbReference type="NCBI Taxonomy" id="45954"/>
    <lineage>
        <taxon>Eukaryota</taxon>
        <taxon>Metazoa</taxon>
        <taxon>Spiralia</taxon>
        <taxon>Lophotrochozoa</taxon>
        <taxon>Mollusca</taxon>
        <taxon>Bivalvia</taxon>
        <taxon>Autobranchia</taxon>
        <taxon>Heteroconchia</taxon>
        <taxon>Euheterodonta</taxon>
        <taxon>Imparidentia</taxon>
        <taxon>Neoheterodontei</taxon>
        <taxon>Myida</taxon>
        <taxon>Dreissenoidea</taxon>
        <taxon>Dreissenidae</taxon>
        <taxon>Dreissena</taxon>
    </lineage>
</organism>
<evidence type="ECO:0000313" key="1">
    <source>
        <dbReference type="EMBL" id="KAH3834518.1"/>
    </source>
</evidence>
<reference evidence="1" key="2">
    <citation type="submission" date="2020-11" db="EMBL/GenBank/DDBJ databases">
        <authorList>
            <person name="McCartney M.A."/>
            <person name="Auch B."/>
            <person name="Kono T."/>
            <person name="Mallez S."/>
            <person name="Becker A."/>
            <person name="Gohl D.M."/>
            <person name="Silverstein K.A.T."/>
            <person name="Koren S."/>
            <person name="Bechman K.B."/>
            <person name="Herman A."/>
            <person name="Abrahante J.E."/>
            <person name="Garbe J."/>
        </authorList>
    </citation>
    <scope>NUCLEOTIDE SEQUENCE</scope>
    <source>
        <strain evidence="1">Duluth1</strain>
        <tissue evidence="1">Whole animal</tissue>
    </source>
</reference>
<reference evidence="1" key="1">
    <citation type="journal article" date="2019" name="bioRxiv">
        <title>The Genome of the Zebra Mussel, Dreissena polymorpha: A Resource for Invasive Species Research.</title>
        <authorList>
            <person name="McCartney M.A."/>
            <person name="Auch B."/>
            <person name="Kono T."/>
            <person name="Mallez S."/>
            <person name="Zhang Y."/>
            <person name="Obille A."/>
            <person name="Becker A."/>
            <person name="Abrahante J.E."/>
            <person name="Garbe J."/>
            <person name="Badalamenti J.P."/>
            <person name="Herman A."/>
            <person name="Mangelson H."/>
            <person name="Liachko I."/>
            <person name="Sullivan S."/>
            <person name="Sone E.D."/>
            <person name="Koren S."/>
            <person name="Silverstein K.A.T."/>
            <person name="Beckman K.B."/>
            <person name="Gohl D.M."/>
        </authorList>
    </citation>
    <scope>NUCLEOTIDE SEQUENCE</scope>
    <source>
        <strain evidence="1">Duluth1</strain>
        <tissue evidence="1">Whole animal</tissue>
    </source>
</reference>
<name>A0A9D4K7J0_DREPO</name>
<keyword evidence="2" id="KW-1185">Reference proteome</keyword>
<gene>
    <name evidence="1" type="ORF">DPMN_107846</name>
</gene>
<accession>A0A9D4K7J0</accession>